<keyword evidence="1" id="KW-1185">Reference proteome</keyword>
<proteinExistence type="predicted"/>
<dbReference type="WBParaSite" id="Hba_03629">
    <property type="protein sequence ID" value="Hba_03629"/>
    <property type="gene ID" value="Hba_03629"/>
</dbReference>
<evidence type="ECO:0000313" key="1">
    <source>
        <dbReference type="Proteomes" id="UP000095283"/>
    </source>
</evidence>
<name>A0A1I7WFB0_HETBA</name>
<dbReference type="AlphaFoldDB" id="A0A1I7WFB0"/>
<evidence type="ECO:0000313" key="2">
    <source>
        <dbReference type="WBParaSite" id="Hba_03629"/>
    </source>
</evidence>
<reference evidence="2" key="1">
    <citation type="submission" date="2016-11" db="UniProtKB">
        <authorList>
            <consortium name="WormBaseParasite"/>
        </authorList>
    </citation>
    <scope>IDENTIFICATION</scope>
</reference>
<dbReference type="Proteomes" id="UP000095283">
    <property type="component" value="Unplaced"/>
</dbReference>
<protein>
    <submittedName>
        <fullName evidence="2">Uncharacterized protein</fullName>
    </submittedName>
</protein>
<organism evidence="1 2">
    <name type="scientific">Heterorhabditis bacteriophora</name>
    <name type="common">Entomopathogenic nematode worm</name>
    <dbReference type="NCBI Taxonomy" id="37862"/>
    <lineage>
        <taxon>Eukaryota</taxon>
        <taxon>Metazoa</taxon>
        <taxon>Ecdysozoa</taxon>
        <taxon>Nematoda</taxon>
        <taxon>Chromadorea</taxon>
        <taxon>Rhabditida</taxon>
        <taxon>Rhabditina</taxon>
        <taxon>Rhabditomorpha</taxon>
        <taxon>Strongyloidea</taxon>
        <taxon>Heterorhabditidae</taxon>
        <taxon>Heterorhabditis</taxon>
    </lineage>
</organism>
<sequence>MTLFLFKIQRIIREQWPHSFDGSSSSNSEEDFSYKKSQFFSWCERCTKIEHFSAVGSIKADIRYIKYMLLSESLIVKSSKGTKNILHSSFLINFIEFMYISRLSKGFGVENVVRCNRDRRHIKIYLFIYII</sequence>
<accession>A0A1I7WFB0</accession>